<dbReference type="Pfam" id="PF00237">
    <property type="entry name" value="Ribosomal_L22"/>
    <property type="match status" value="1"/>
</dbReference>
<evidence type="ECO:0000256" key="8">
    <source>
        <dbReference type="RuleBase" id="RU004005"/>
    </source>
</evidence>
<comment type="subunit">
    <text evidence="7 9">Part of the 50S ribosomal subunit.</text>
</comment>
<evidence type="ECO:0000256" key="6">
    <source>
        <dbReference type="ARBA" id="ARBA00035207"/>
    </source>
</evidence>
<dbReference type="InterPro" id="IPR047867">
    <property type="entry name" value="Ribosomal_uL22_bac/org-type"/>
</dbReference>
<reference evidence="12" key="2">
    <citation type="submission" date="2021-04" db="EMBL/GenBank/DDBJ databases">
        <authorList>
            <person name="Gilroy R."/>
        </authorList>
    </citation>
    <scope>NUCLEOTIDE SEQUENCE</scope>
    <source>
        <strain evidence="12">1719</strain>
    </source>
</reference>
<keyword evidence="2 7" id="KW-0699">rRNA-binding</keyword>
<dbReference type="SUPFAM" id="SSF54843">
    <property type="entry name" value="Ribosomal protein L22"/>
    <property type="match status" value="1"/>
</dbReference>
<comment type="function">
    <text evidence="7">The globular domain of the protein is located near the polypeptide exit tunnel on the outside of the subunit, while an extended beta-hairpin is found that lines the wall of the exit tunnel in the center of the 70S ribosome.</text>
</comment>
<comment type="caution">
    <text evidence="12">The sequence shown here is derived from an EMBL/GenBank/DDBJ whole genome shotgun (WGS) entry which is preliminary data.</text>
</comment>
<dbReference type="InterPro" id="IPR001063">
    <property type="entry name" value="Ribosomal_uL22"/>
</dbReference>
<accession>A0A9D1WA90</accession>
<dbReference type="Proteomes" id="UP000824156">
    <property type="component" value="Unassembled WGS sequence"/>
</dbReference>
<dbReference type="InterPro" id="IPR005727">
    <property type="entry name" value="Ribosomal_uL22_bac/chlpt-type"/>
</dbReference>
<evidence type="ECO:0000256" key="10">
    <source>
        <dbReference type="RuleBase" id="RU004008"/>
    </source>
</evidence>
<dbReference type="AlphaFoldDB" id="A0A9D1WA90"/>
<comment type="function">
    <text evidence="7 10">This protein binds specifically to 23S rRNA; its binding is stimulated by other ribosomal proteins, e.g., L4, L17, and L20. It is important during the early stages of 50S assembly. It makes multiple contacts with different domains of the 23S rRNA in the assembled 50S subunit and ribosome.</text>
</comment>
<dbReference type="InterPro" id="IPR036394">
    <property type="entry name" value="Ribosomal_uL22_sf"/>
</dbReference>
<dbReference type="CDD" id="cd00336">
    <property type="entry name" value="Ribosomal_L22"/>
    <property type="match status" value="1"/>
</dbReference>
<evidence type="ECO:0000256" key="7">
    <source>
        <dbReference type="HAMAP-Rule" id="MF_01331"/>
    </source>
</evidence>
<feature type="compositionally biased region" description="Basic residues" evidence="11">
    <location>
        <begin position="7"/>
        <end position="16"/>
    </location>
</feature>
<dbReference type="EMBL" id="DXEZ01000255">
    <property type="protein sequence ID" value="HIX55212.1"/>
    <property type="molecule type" value="Genomic_DNA"/>
</dbReference>
<evidence type="ECO:0000256" key="9">
    <source>
        <dbReference type="RuleBase" id="RU004006"/>
    </source>
</evidence>
<evidence type="ECO:0000256" key="1">
    <source>
        <dbReference type="ARBA" id="ARBA00009451"/>
    </source>
</evidence>
<dbReference type="HAMAP" id="MF_01331_B">
    <property type="entry name" value="Ribosomal_uL22_B"/>
    <property type="match status" value="1"/>
</dbReference>
<evidence type="ECO:0000313" key="12">
    <source>
        <dbReference type="EMBL" id="HIX55212.1"/>
    </source>
</evidence>
<organism evidence="12 13">
    <name type="scientific">Candidatus Sphingobacterium stercoripullorum</name>
    <dbReference type="NCBI Taxonomy" id="2838759"/>
    <lineage>
        <taxon>Bacteria</taxon>
        <taxon>Pseudomonadati</taxon>
        <taxon>Bacteroidota</taxon>
        <taxon>Sphingobacteriia</taxon>
        <taxon>Sphingobacteriales</taxon>
        <taxon>Sphingobacteriaceae</taxon>
        <taxon>Sphingobacterium</taxon>
    </lineage>
</organism>
<name>A0A9D1WA90_9SPHI</name>
<keyword evidence="4 7" id="KW-0689">Ribosomal protein</keyword>
<reference evidence="12" key="1">
    <citation type="journal article" date="2021" name="PeerJ">
        <title>Extensive microbial diversity within the chicken gut microbiome revealed by metagenomics and culture.</title>
        <authorList>
            <person name="Gilroy R."/>
            <person name="Ravi A."/>
            <person name="Getino M."/>
            <person name="Pursley I."/>
            <person name="Horton D.L."/>
            <person name="Alikhan N.F."/>
            <person name="Baker D."/>
            <person name="Gharbi K."/>
            <person name="Hall N."/>
            <person name="Watson M."/>
            <person name="Adriaenssens E.M."/>
            <person name="Foster-Nyarko E."/>
            <person name="Jarju S."/>
            <person name="Secka A."/>
            <person name="Antonio M."/>
            <person name="Oren A."/>
            <person name="Chaudhuri R.R."/>
            <person name="La Ragione R."/>
            <person name="Hildebrand F."/>
            <person name="Pallen M.J."/>
        </authorList>
    </citation>
    <scope>NUCLEOTIDE SEQUENCE</scope>
    <source>
        <strain evidence="12">1719</strain>
    </source>
</reference>
<keyword evidence="5 7" id="KW-0687">Ribonucleoprotein</keyword>
<gene>
    <name evidence="7 12" type="primary">rplV</name>
    <name evidence="12" type="ORF">H9853_09300</name>
</gene>
<evidence type="ECO:0000256" key="11">
    <source>
        <dbReference type="SAM" id="MobiDB-lite"/>
    </source>
</evidence>
<evidence type="ECO:0000256" key="3">
    <source>
        <dbReference type="ARBA" id="ARBA00022884"/>
    </source>
</evidence>
<protein>
    <recommendedName>
        <fullName evidence="6 7">Large ribosomal subunit protein uL22</fullName>
    </recommendedName>
</protein>
<keyword evidence="3 7" id="KW-0694">RNA-binding</keyword>
<dbReference type="PANTHER" id="PTHR13501:SF8">
    <property type="entry name" value="LARGE RIBOSOMAL SUBUNIT PROTEIN UL22M"/>
    <property type="match status" value="1"/>
</dbReference>
<dbReference type="GO" id="GO:0006412">
    <property type="term" value="P:translation"/>
    <property type="evidence" value="ECO:0007669"/>
    <property type="project" value="UniProtKB-UniRule"/>
</dbReference>
<dbReference type="NCBIfam" id="TIGR01044">
    <property type="entry name" value="rplV_bact"/>
    <property type="match status" value="1"/>
</dbReference>
<dbReference type="GO" id="GO:0003735">
    <property type="term" value="F:structural constituent of ribosome"/>
    <property type="evidence" value="ECO:0007669"/>
    <property type="project" value="InterPro"/>
</dbReference>
<feature type="region of interest" description="Disordered" evidence="11">
    <location>
        <begin position="1"/>
        <end position="34"/>
    </location>
</feature>
<evidence type="ECO:0000256" key="4">
    <source>
        <dbReference type="ARBA" id="ARBA00022980"/>
    </source>
</evidence>
<dbReference type="GO" id="GO:0019843">
    <property type="term" value="F:rRNA binding"/>
    <property type="evidence" value="ECO:0007669"/>
    <property type="project" value="UniProtKB-UniRule"/>
</dbReference>
<evidence type="ECO:0000256" key="5">
    <source>
        <dbReference type="ARBA" id="ARBA00023274"/>
    </source>
</evidence>
<dbReference type="Gene3D" id="3.90.470.10">
    <property type="entry name" value="Ribosomal protein L22/L17"/>
    <property type="match status" value="1"/>
</dbReference>
<sequence>MEETTKKLKKSLRVKARKEAQKAQVGGPSTASLRNFRGSARKTRLVADLVRGKKVDEALFILRYSNKRVSSDLEKLLLSAINNWEAKNEGASVEDSALYVKRISVDDGRILRRMRPAAQGRGHIIRKRTNHVTVIIDSLKNGIN</sequence>
<proteinExistence type="inferred from homology"/>
<evidence type="ECO:0000313" key="13">
    <source>
        <dbReference type="Proteomes" id="UP000824156"/>
    </source>
</evidence>
<dbReference type="GO" id="GO:0022625">
    <property type="term" value="C:cytosolic large ribosomal subunit"/>
    <property type="evidence" value="ECO:0007669"/>
    <property type="project" value="TreeGrafter"/>
</dbReference>
<comment type="similarity">
    <text evidence="1 7 8">Belongs to the universal ribosomal protein uL22 family.</text>
</comment>
<dbReference type="PANTHER" id="PTHR13501">
    <property type="entry name" value="CHLOROPLAST 50S RIBOSOMAL PROTEIN L22-RELATED"/>
    <property type="match status" value="1"/>
</dbReference>
<evidence type="ECO:0000256" key="2">
    <source>
        <dbReference type="ARBA" id="ARBA00022730"/>
    </source>
</evidence>